<dbReference type="GO" id="GO:0006368">
    <property type="term" value="P:transcription elongation by RNA polymerase II"/>
    <property type="evidence" value="ECO:0007669"/>
    <property type="project" value="TreeGrafter"/>
</dbReference>
<dbReference type="GO" id="GO:0035101">
    <property type="term" value="C:FACT complex"/>
    <property type="evidence" value="ECO:0007669"/>
    <property type="project" value="UniProtKB-UniRule"/>
</dbReference>
<feature type="domain" description="FACT complex subunit SPT16 N-terminal lobe" evidence="13">
    <location>
        <begin position="6"/>
        <end position="165"/>
    </location>
</feature>
<feature type="region of interest" description="Disordered" evidence="12">
    <location>
        <begin position="432"/>
        <end position="469"/>
    </location>
</feature>
<evidence type="ECO:0000256" key="8">
    <source>
        <dbReference type="ARBA" id="ARBA00023204"/>
    </source>
</evidence>
<dbReference type="SMART" id="SM01286">
    <property type="entry name" value="SPT16"/>
    <property type="match status" value="1"/>
</dbReference>
<dbReference type="Gene3D" id="2.30.29.210">
    <property type="entry name" value="FACT complex subunit Spt16p/Cdc68p"/>
    <property type="match status" value="1"/>
</dbReference>
<evidence type="ECO:0000256" key="7">
    <source>
        <dbReference type="ARBA" id="ARBA00023163"/>
    </source>
</evidence>
<comment type="subunit">
    <text evidence="11">Component of the FACT complex.</text>
</comment>
<dbReference type="Pfam" id="PF08644">
    <property type="entry name" value="SPT16"/>
    <property type="match status" value="1"/>
</dbReference>
<feature type="domain" description="Histone chaperone RTT106/FACT complex subunit SPT16-like middle" evidence="15">
    <location>
        <begin position="824"/>
        <end position="914"/>
    </location>
</feature>
<reference evidence="16" key="1">
    <citation type="submission" date="2020-04" db="EMBL/GenBank/DDBJ databases">
        <title>Analysis of mating type loci in Filobasidium floriforme.</title>
        <authorList>
            <person name="Nowrousian M."/>
        </authorList>
    </citation>
    <scope>NUCLEOTIDE SEQUENCE</scope>
    <source>
        <strain evidence="16">CBS 6242</strain>
    </source>
</reference>
<dbReference type="OrthoDB" id="10251642at2759"/>
<dbReference type="Gene3D" id="3.90.230.10">
    <property type="entry name" value="Creatinase/methionine aminopeptidase superfamily"/>
    <property type="match status" value="1"/>
</dbReference>
<keyword evidence="8 11" id="KW-0234">DNA repair</keyword>
<comment type="subcellular location">
    <subcellularLocation>
        <location evidence="11">Nucleus</location>
    </subcellularLocation>
    <subcellularLocation>
        <location evidence="11">Chromosome</location>
    </subcellularLocation>
</comment>
<keyword evidence="6" id="KW-0175">Coiled coil</keyword>
<dbReference type="InterPro" id="IPR036005">
    <property type="entry name" value="Creatinase/aminopeptidase-like"/>
</dbReference>
<protein>
    <recommendedName>
        <fullName evidence="11">FACT complex subunit</fullName>
    </recommendedName>
</protein>
<feature type="compositionally biased region" description="Basic and acidic residues" evidence="12">
    <location>
        <begin position="1007"/>
        <end position="1032"/>
    </location>
</feature>
<dbReference type="FunFam" id="2.30.29.210:FF:000001">
    <property type="entry name" value="FACT complex subunit spt16"/>
    <property type="match status" value="1"/>
</dbReference>
<evidence type="ECO:0000256" key="11">
    <source>
        <dbReference type="RuleBase" id="RU367052"/>
    </source>
</evidence>
<dbReference type="InterPro" id="IPR011993">
    <property type="entry name" value="PH-like_dom_sf"/>
</dbReference>
<evidence type="ECO:0000259" key="14">
    <source>
        <dbReference type="SMART" id="SM01286"/>
    </source>
</evidence>
<gene>
    <name evidence="16" type="ORF">FFLO_02224</name>
</gene>
<evidence type="ECO:0000256" key="12">
    <source>
        <dbReference type="SAM" id="MobiDB-lite"/>
    </source>
</evidence>
<evidence type="ECO:0000256" key="1">
    <source>
        <dbReference type="ARBA" id="ARBA00010779"/>
    </source>
</evidence>
<proteinExistence type="inferred from homology"/>
<dbReference type="InterPro" id="IPR056595">
    <property type="entry name" value="Fact-SPT16_PH"/>
</dbReference>
<dbReference type="GO" id="GO:0031491">
    <property type="term" value="F:nucleosome binding"/>
    <property type="evidence" value="ECO:0007669"/>
    <property type="project" value="TreeGrafter"/>
</dbReference>
<dbReference type="GO" id="GO:0010468">
    <property type="term" value="P:regulation of gene expression"/>
    <property type="evidence" value="ECO:0007669"/>
    <property type="project" value="UniProtKB-ARBA"/>
</dbReference>
<dbReference type="InterPro" id="IPR013719">
    <property type="entry name" value="RTT106/SPT16-like_middle_dom"/>
</dbReference>
<evidence type="ECO:0000313" key="17">
    <source>
        <dbReference type="Proteomes" id="UP000812966"/>
    </source>
</evidence>
<feature type="region of interest" description="Disordered" evidence="12">
    <location>
        <begin position="762"/>
        <end position="785"/>
    </location>
</feature>
<evidence type="ECO:0000256" key="5">
    <source>
        <dbReference type="ARBA" id="ARBA00023015"/>
    </source>
</evidence>
<dbReference type="PANTHER" id="PTHR13980:SF15">
    <property type="entry name" value="FACT COMPLEX SUBUNIT SPT16"/>
    <property type="match status" value="1"/>
</dbReference>
<feature type="region of interest" description="Disordered" evidence="12">
    <location>
        <begin position="945"/>
        <end position="1039"/>
    </location>
</feature>
<dbReference type="GO" id="GO:0006260">
    <property type="term" value="P:DNA replication"/>
    <property type="evidence" value="ECO:0007669"/>
    <property type="project" value="UniProtKB-KW"/>
</dbReference>
<dbReference type="InterPro" id="IPR029149">
    <property type="entry name" value="Creatin/AminoP/Spt16_N"/>
</dbReference>
<dbReference type="SUPFAM" id="SSF55920">
    <property type="entry name" value="Creatinase/aminopeptidase"/>
    <property type="match status" value="1"/>
</dbReference>
<feature type="domain" description="FACT complex subunit SPT16 middle" evidence="14">
    <location>
        <begin position="547"/>
        <end position="698"/>
    </location>
</feature>
<keyword evidence="4 11" id="KW-0227">DNA damage</keyword>
<evidence type="ECO:0000256" key="10">
    <source>
        <dbReference type="ARBA" id="ARBA00025370"/>
    </source>
</evidence>
<dbReference type="FunFam" id="2.30.29.30:FF:000017">
    <property type="entry name" value="FACT complex subunit SPT16"/>
    <property type="match status" value="1"/>
</dbReference>
<dbReference type="Pfam" id="PF00557">
    <property type="entry name" value="Peptidase_M24"/>
    <property type="match status" value="1"/>
</dbReference>
<evidence type="ECO:0000256" key="3">
    <source>
        <dbReference type="ARBA" id="ARBA00022705"/>
    </source>
</evidence>
<dbReference type="Pfam" id="PF08512">
    <property type="entry name" value="Rttp106-like_middle"/>
    <property type="match status" value="1"/>
</dbReference>
<accession>A0A8K0JPA1</accession>
<feature type="compositionally biased region" description="Acidic residues" evidence="12">
    <location>
        <begin position="964"/>
        <end position="1006"/>
    </location>
</feature>
<evidence type="ECO:0000256" key="2">
    <source>
        <dbReference type="ARBA" id="ARBA00022454"/>
    </source>
</evidence>
<comment type="similarity">
    <text evidence="1 11">Belongs to the peptidase M24 family. SPT16 subfamily.</text>
</comment>
<evidence type="ECO:0000256" key="6">
    <source>
        <dbReference type="ARBA" id="ARBA00023054"/>
    </source>
</evidence>
<dbReference type="InterPro" id="IPR040258">
    <property type="entry name" value="Spt16"/>
</dbReference>
<name>A0A8K0JPA1_9TREE</name>
<evidence type="ECO:0000313" key="16">
    <source>
        <dbReference type="EMBL" id="KAG7562332.1"/>
    </source>
</evidence>
<dbReference type="Pfam" id="PF24824">
    <property type="entry name" value="PH_SPT16"/>
    <property type="match status" value="1"/>
</dbReference>
<keyword evidence="7 11" id="KW-0804">Transcription</keyword>
<comment type="caution">
    <text evidence="16">The sequence shown here is derived from an EMBL/GenBank/DDBJ whole genome shotgun (WGS) entry which is preliminary data.</text>
</comment>
<keyword evidence="2 11" id="KW-0158">Chromosome</keyword>
<dbReference type="InterPro" id="IPR029148">
    <property type="entry name" value="FACT-SPT16_Nlobe"/>
</dbReference>
<evidence type="ECO:0000259" key="15">
    <source>
        <dbReference type="SMART" id="SM01287"/>
    </source>
</evidence>
<feature type="compositionally biased region" description="Basic and acidic residues" evidence="12">
    <location>
        <begin position="445"/>
        <end position="462"/>
    </location>
</feature>
<dbReference type="SMART" id="SM01287">
    <property type="entry name" value="Rtt106"/>
    <property type="match status" value="1"/>
</dbReference>
<evidence type="ECO:0000259" key="13">
    <source>
        <dbReference type="SMART" id="SM01285"/>
    </source>
</evidence>
<organism evidence="16 17">
    <name type="scientific">Filobasidium floriforme</name>
    <dbReference type="NCBI Taxonomy" id="5210"/>
    <lineage>
        <taxon>Eukaryota</taxon>
        <taxon>Fungi</taxon>
        <taxon>Dikarya</taxon>
        <taxon>Basidiomycota</taxon>
        <taxon>Agaricomycotina</taxon>
        <taxon>Tremellomycetes</taxon>
        <taxon>Filobasidiales</taxon>
        <taxon>Filobasidiaceae</taxon>
        <taxon>Filobasidium</taxon>
    </lineage>
</organism>
<sequence length="1039" mass="117006">MSGYDLDTKAFWTRTNRLFTQWAQAEKDVDLEGLRGVDGLAVIVGDAEEDTGVPKKGVALQTWMLGFEFPSTILVFRKSDSGKKILSQITSTNDISFEIHARPKDAAGGLKATEEFVEKIKEGSGKLKLGHFVKDAPKGKMMDDWTATVEKAGDAIEMVDITPSMSVVLAPKDERELEHHTIASRLCSTMMSTYFKPKMEAIIDKGTKVSHEYFSTLCEEKLGSDDKPADMKIWNKNKQLANVDFGSTDWIYTPIIQSGGKYDLKVSAESNQDNLKAGVILASFGIKYKDYCSNIARTFMIAPQKSQEANYVFLLDLQQAVLKKMKAGVPVKEVYDFALSHVQSKKPELADKMVKSIGFGTGIDYRDSAYVINAKSTRTLRENMVFNLALGFANIPDPQNKSKTYAIQVADTVKVGQDTGILLTEGTKKVHEVILDEDEEEASEPEERPKAKKSDPKPKDVPTKSVVVGNKVLRAKTRNQGKEVDESKAEKLKQHQRELHEAIQKTGVAKYKGSKDGKSGGEGKTWKKFESYRREDQLPAAVKNKRIYIDEVKSTVILPIHGFITPFHISTIKNVSLTDEGDQSMLRINFQSPGQILGKKEDTPFENPNATFIRSATFRSSDKTHMARVSEGITNMRKAQNKRETEKRDLADVVEQEKLIELKGRRPHKLTDVHIRPALDNKRIAPGELEIHQNGLRYHAQSGAKVDLLFSNIKHLYFQPCDSEMHVIIHVHLKAPIMLSGKKKAKDVQFIREVTDAAFDETGNRKRKSRYGDEDEIEQEQEERRKRQQLNKEFQTFAAKIANTAEDNPDCEFEVDVPFRELAFSGVPFRSNVLLQPTAECLVHLTDAPFLVITLKEVEVCHLERVQFGLKNFDMVFVFSDFTRAPVHINSIPMEQLDDVKLWLDSVDIATSEGPVNLSWPAIMKTIQEDPQDFYKMGGWTFLTGDGSDEEDSESSAESAFEASDLDQSESDGFSDSDDEDDFDEDASDEDFSGEDDDDEGMDWDELENKAKRDDERHRAEKGHDSDEEARPKGKGKRR</sequence>
<keyword evidence="3 11" id="KW-0235">DNA replication</keyword>
<keyword evidence="5 11" id="KW-0805">Transcription regulation</keyword>
<keyword evidence="9 11" id="KW-0539">Nucleus</keyword>
<dbReference type="Proteomes" id="UP000812966">
    <property type="component" value="Unassembled WGS sequence"/>
</dbReference>
<dbReference type="GO" id="GO:0006281">
    <property type="term" value="P:DNA repair"/>
    <property type="evidence" value="ECO:0007669"/>
    <property type="project" value="UniProtKB-UniRule"/>
</dbReference>
<dbReference type="SMART" id="SM01285">
    <property type="entry name" value="FACT-Spt16_Nlob"/>
    <property type="match status" value="1"/>
</dbReference>
<dbReference type="Gene3D" id="3.40.350.10">
    <property type="entry name" value="Creatinase/prolidase N-terminal domain"/>
    <property type="match status" value="1"/>
</dbReference>
<comment type="function">
    <text evidence="10 11">Component of the FACT complex, a general chromatin factor that acts to reorganize nucleosomes. The FACT complex is involved in multiple processes that require DNA as a template such as mRNA elongation, DNA replication and DNA repair. During transcription elongation the FACT complex acts as a histone chaperone that both destabilizes and restores nucleosomal structure. It facilitates the passage of RNA polymerase II and transcription by promoting the dissociation of one histone H2A-H2B dimer from the nucleosome, then subsequently promotes the reestablishment of the nucleosome following the passage of RNA polymerase II.</text>
</comment>
<dbReference type="EMBL" id="JABELV010000034">
    <property type="protein sequence ID" value="KAG7562332.1"/>
    <property type="molecule type" value="Genomic_DNA"/>
</dbReference>
<feature type="compositionally biased region" description="Acidic residues" evidence="12">
    <location>
        <begin position="435"/>
        <end position="444"/>
    </location>
</feature>
<dbReference type="Gene3D" id="2.30.29.30">
    <property type="entry name" value="Pleckstrin-homology domain (PH domain)/Phosphotyrosine-binding domain (PTB)"/>
    <property type="match status" value="1"/>
</dbReference>
<dbReference type="FunFam" id="3.90.230.10:FF:000005">
    <property type="entry name" value="FACT complex subunit spt16"/>
    <property type="match status" value="1"/>
</dbReference>
<dbReference type="AlphaFoldDB" id="A0A8K0JPA1"/>
<keyword evidence="17" id="KW-1185">Reference proteome</keyword>
<dbReference type="Pfam" id="PF21091">
    <property type="entry name" value="SPT16_C"/>
    <property type="match status" value="1"/>
</dbReference>
<evidence type="ECO:0000256" key="4">
    <source>
        <dbReference type="ARBA" id="ARBA00022763"/>
    </source>
</evidence>
<evidence type="ECO:0000256" key="9">
    <source>
        <dbReference type="ARBA" id="ARBA00023242"/>
    </source>
</evidence>
<dbReference type="Pfam" id="PF14826">
    <property type="entry name" value="FACT-Spt16_Nlob"/>
    <property type="match status" value="1"/>
</dbReference>
<dbReference type="InterPro" id="IPR048969">
    <property type="entry name" value="FACT_SPT16_C"/>
</dbReference>
<dbReference type="InterPro" id="IPR013953">
    <property type="entry name" value="FACT_SPT16_M"/>
</dbReference>
<dbReference type="PANTHER" id="PTHR13980">
    <property type="entry name" value="CDC68 RELATED"/>
    <property type="match status" value="1"/>
</dbReference>
<dbReference type="Gene3D" id="2.30.29.150">
    <property type="match status" value="1"/>
</dbReference>
<dbReference type="InterPro" id="IPR000994">
    <property type="entry name" value="Pept_M24"/>
</dbReference>